<protein>
    <submittedName>
        <fullName evidence="2">Uncharacterized protein</fullName>
    </submittedName>
</protein>
<organism evidence="1 2">
    <name type="scientific">Ditylenchus dipsaci</name>
    <dbReference type="NCBI Taxonomy" id="166011"/>
    <lineage>
        <taxon>Eukaryota</taxon>
        <taxon>Metazoa</taxon>
        <taxon>Ecdysozoa</taxon>
        <taxon>Nematoda</taxon>
        <taxon>Chromadorea</taxon>
        <taxon>Rhabditida</taxon>
        <taxon>Tylenchina</taxon>
        <taxon>Tylenchomorpha</taxon>
        <taxon>Sphaerularioidea</taxon>
        <taxon>Anguinidae</taxon>
        <taxon>Anguininae</taxon>
        <taxon>Ditylenchus</taxon>
    </lineage>
</organism>
<dbReference type="AlphaFoldDB" id="A0A915D2P1"/>
<dbReference type="WBParaSite" id="jg14920">
    <property type="protein sequence ID" value="jg14920"/>
    <property type="gene ID" value="jg14920"/>
</dbReference>
<dbReference type="Gene3D" id="2.60.40.1970">
    <property type="entry name" value="YEATS domain"/>
    <property type="match status" value="1"/>
</dbReference>
<evidence type="ECO:0000313" key="2">
    <source>
        <dbReference type="WBParaSite" id="jg14920"/>
    </source>
</evidence>
<dbReference type="Proteomes" id="UP000887574">
    <property type="component" value="Unplaced"/>
</dbReference>
<reference evidence="2" key="1">
    <citation type="submission" date="2022-11" db="UniProtKB">
        <authorList>
            <consortium name="WormBaseParasite"/>
        </authorList>
    </citation>
    <scope>IDENTIFICATION</scope>
</reference>
<accession>A0A915D2P1</accession>
<evidence type="ECO:0000313" key="1">
    <source>
        <dbReference type="Proteomes" id="UP000887574"/>
    </source>
</evidence>
<proteinExistence type="predicted"/>
<keyword evidence="1" id="KW-1185">Reference proteome</keyword>
<dbReference type="InterPro" id="IPR038704">
    <property type="entry name" value="YEAST_sf"/>
</dbReference>
<sequence length="66" mass="7726">MTDSGVVVTERLRAALLSEKRNNHTHQWTLYLRPFHQEDISKYIRKFSSSCMNLTKTMLESLTPTI</sequence>
<name>A0A915D2P1_9BILA</name>